<dbReference type="SUPFAM" id="SSF55785">
    <property type="entry name" value="PYP-like sensor domain (PAS domain)"/>
    <property type="match status" value="3"/>
</dbReference>
<dbReference type="InterPro" id="IPR000014">
    <property type="entry name" value="PAS"/>
</dbReference>
<feature type="coiled-coil region" evidence="14">
    <location>
        <begin position="21"/>
        <end position="48"/>
    </location>
</feature>
<feature type="domain" description="PAS" evidence="16">
    <location>
        <begin position="176"/>
        <end position="231"/>
    </location>
</feature>
<evidence type="ECO:0000256" key="5">
    <source>
        <dbReference type="ARBA" id="ARBA00022519"/>
    </source>
</evidence>
<dbReference type="InterPro" id="IPR036097">
    <property type="entry name" value="HisK_dim/P_sf"/>
</dbReference>
<dbReference type="Gene3D" id="1.10.3730.20">
    <property type="match status" value="1"/>
</dbReference>
<protein>
    <recommendedName>
        <fullName evidence="3">histidine kinase</fullName>
        <ecNumber evidence="3">2.7.13.3</ecNumber>
    </recommendedName>
</protein>
<comment type="subcellular location">
    <subcellularLocation>
        <location evidence="2">Cell inner membrane</location>
        <topology evidence="2">Multi-pass membrane protein</topology>
    </subcellularLocation>
</comment>
<keyword evidence="11" id="KW-0418">Kinase</keyword>
<evidence type="ECO:0000313" key="18">
    <source>
        <dbReference type="EMBL" id="BAR63084.1"/>
    </source>
</evidence>
<evidence type="ECO:0000256" key="7">
    <source>
        <dbReference type="ARBA" id="ARBA00022679"/>
    </source>
</evidence>
<dbReference type="SUPFAM" id="SSF47384">
    <property type="entry name" value="Homodimeric domain of signal transducing histidine kinase"/>
    <property type="match status" value="1"/>
</dbReference>
<sequence>MRTRITTADALNDPLPETIAAERLRQHLEDVARERDNAYRALQEREAELARIQRIGKVGGLEVDFREGFKNRRSPEYLMIHGLPPEAADESHEDWVNRIHPDDRDAAVKHFFDVLAETSEDYTAEYRIIRPSDGETRWIRVVAKIERDSNGRAIRLVGAHIDITDQMLARETLRESEDRFRLIADSAPVPIWVTKLDRKRSFANQAYVDFVGLPYEEAIDFDWRKVLHPDDLPHVLQQSVQGEASLKPFVLEARYKNASGEWRWLRSESQPRWDPTGKHIGFIGVAHDITAAKQAEIELRRLNETLEERIVERTAELESNEARLRAILETSNQYQGLVNLEGELLYANKTALAGIRTEARDVIGQPFWDTPWFTETPGMSDVAREAFETVLRGEAVRMEMRLRLPIGERDFEFGMRPVLDRHGNITGAVPELVDITERRRGEEALRQSQKMEAIGQLTGGVAHDFNNLLTIIRSATDFLRRRELPEERRRRYVDAISDTVERASKRRTGVGNAPDDIAEILQQLGRELADVVIVLDHEHAVAAPGGRGLAGPRCGFVVGGRALRLRKVDREGRAFARRAHHRDVAFGLLGEAERLAEAEAGALADLLGREERLEDGVDVFRCDAAAGIRDRDRDIVAATRRLRAQARDALHLAHRDGEAAFVVHGVAGVDGEVWNRCRASCARRSPKSCRWRGECYGCTKLPQTPSLRAQRSNPGCLRGKTLDCYAALAMTALAPRPKATELDDMKPALLSAWQTWALLSACFAALTAIFAKVGVENINPDLATFIRTIVVLLGFSVLLFFTGQFAVPSAISSRTWLFLVLSGLATGASWLCYFRALKLGPATLVAPIDKLSVVLVALFAFAFLGERPTAQGWTGIAMIGAGAVLLAVKF</sequence>
<keyword evidence="14" id="KW-0175">Coiled coil</keyword>
<dbReference type="InterPro" id="IPR000620">
    <property type="entry name" value="EamA_dom"/>
</dbReference>
<dbReference type="PROSITE" id="PS50113">
    <property type="entry name" value="PAC"/>
    <property type="match status" value="3"/>
</dbReference>
<dbReference type="Pfam" id="PF08448">
    <property type="entry name" value="PAS_4"/>
    <property type="match status" value="1"/>
</dbReference>
<evidence type="ECO:0000256" key="1">
    <source>
        <dbReference type="ARBA" id="ARBA00000085"/>
    </source>
</evidence>
<feature type="domain" description="PAC" evidence="17">
    <location>
        <begin position="396"/>
        <end position="447"/>
    </location>
</feature>
<keyword evidence="12 15" id="KW-1133">Transmembrane helix</keyword>
<keyword evidence="7" id="KW-0808">Transferase</keyword>
<keyword evidence="5" id="KW-0997">Cell inner membrane</keyword>
<dbReference type="InterPro" id="IPR037185">
    <property type="entry name" value="EmrE-like"/>
</dbReference>
<feature type="transmembrane region" description="Helical" evidence="15">
    <location>
        <begin position="785"/>
        <end position="807"/>
    </location>
</feature>
<dbReference type="PANTHER" id="PTHR43304:SF1">
    <property type="entry name" value="PAC DOMAIN-CONTAINING PROTEIN"/>
    <property type="match status" value="1"/>
</dbReference>
<dbReference type="Gene3D" id="1.10.287.130">
    <property type="match status" value="1"/>
</dbReference>
<dbReference type="FunFam" id="1.10.3730.20:FF:000009">
    <property type="entry name" value="EamA family transporter"/>
    <property type="match status" value="1"/>
</dbReference>
<evidence type="ECO:0000256" key="9">
    <source>
        <dbReference type="ARBA" id="ARBA00022737"/>
    </source>
</evidence>
<dbReference type="PROSITE" id="PS50112">
    <property type="entry name" value="PAS"/>
    <property type="match status" value="1"/>
</dbReference>
<dbReference type="InterPro" id="IPR052162">
    <property type="entry name" value="Sensor_kinase/Photoreceptor"/>
</dbReference>
<keyword evidence="4" id="KW-1003">Cell membrane</keyword>
<dbReference type="SMART" id="SM00086">
    <property type="entry name" value="PAC"/>
    <property type="match status" value="3"/>
</dbReference>
<evidence type="ECO:0000256" key="3">
    <source>
        <dbReference type="ARBA" id="ARBA00012438"/>
    </source>
</evidence>
<dbReference type="Pfam" id="PF00512">
    <property type="entry name" value="HisKA"/>
    <property type="match status" value="1"/>
</dbReference>
<dbReference type="GO" id="GO:0000155">
    <property type="term" value="F:phosphorelay sensor kinase activity"/>
    <property type="evidence" value="ECO:0007669"/>
    <property type="project" value="InterPro"/>
</dbReference>
<evidence type="ECO:0000256" key="14">
    <source>
        <dbReference type="SAM" id="Coils"/>
    </source>
</evidence>
<accession>A0A0E4G0F9</accession>
<feature type="coiled-coil region" evidence="14">
    <location>
        <begin position="289"/>
        <end position="323"/>
    </location>
</feature>
<evidence type="ECO:0000256" key="11">
    <source>
        <dbReference type="ARBA" id="ARBA00022777"/>
    </source>
</evidence>
<evidence type="ECO:0000256" key="4">
    <source>
        <dbReference type="ARBA" id="ARBA00022475"/>
    </source>
</evidence>
<dbReference type="FunFam" id="2.10.70.100:FF:000001">
    <property type="entry name" value="Sensory transduction histidine kinase"/>
    <property type="match status" value="1"/>
</dbReference>
<evidence type="ECO:0000259" key="16">
    <source>
        <dbReference type="PROSITE" id="PS50112"/>
    </source>
</evidence>
<organism evidence="18 19">
    <name type="scientific">Bradyrhizobium diazoefficiens</name>
    <dbReference type="NCBI Taxonomy" id="1355477"/>
    <lineage>
        <taxon>Bacteria</taxon>
        <taxon>Pseudomonadati</taxon>
        <taxon>Pseudomonadota</taxon>
        <taxon>Alphaproteobacteria</taxon>
        <taxon>Hyphomicrobiales</taxon>
        <taxon>Nitrobacteraceae</taxon>
        <taxon>Bradyrhizobium</taxon>
    </lineage>
</organism>
<gene>
    <name evidence="18" type="ORF">NK6_9951</name>
</gene>
<feature type="domain" description="PAC" evidence="17">
    <location>
        <begin position="249"/>
        <end position="301"/>
    </location>
</feature>
<dbReference type="InterPro" id="IPR001610">
    <property type="entry name" value="PAC"/>
</dbReference>
<keyword evidence="13 15" id="KW-0472">Membrane</keyword>
<dbReference type="GO" id="GO:0005886">
    <property type="term" value="C:plasma membrane"/>
    <property type="evidence" value="ECO:0007669"/>
    <property type="project" value="UniProtKB-SubCell"/>
</dbReference>
<feature type="transmembrane region" description="Helical" evidence="15">
    <location>
        <begin position="844"/>
        <end position="864"/>
    </location>
</feature>
<dbReference type="InterPro" id="IPR003661">
    <property type="entry name" value="HisK_dim/P_dom"/>
</dbReference>
<evidence type="ECO:0000256" key="15">
    <source>
        <dbReference type="SAM" id="Phobius"/>
    </source>
</evidence>
<dbReference type="PANTHER" id="PTHR43304">
    <property type="entry name" value="PHYTOCHROME-LIKE PROTEIN CPH1"/>
    <property type="match status" value="1"/>
</dbReference>
<comment type="catalytic activity">
    <reaction evidence="1">
        <text>ATP + protein L-histidine = ADP + protein N-phospho-L-histidine.</text>
        <dbReference type="EC" id="2.7.13.3"/>
    </reaction>
</comment>
<dbReference type="InterPro" id="IPR013656">
    <property type="entry name" value="PAS_4"/>
</dbReference>
<reference evidence="18 19" key="1">
    <citation type="submission" date="2014-11" db="EMBL/GenBank/DDBJ databases">
        <title>Symbiosis island explosion on the genome of extra-slow-growing strains of soybean bradyrhizobia with massive insertion sequences.</title>
        <authorList>
            <person name="Iida T."/>
            <person name="Minamisawa K."/>
        </authorList>
    </citation>
    <scope>NUCLEOTIDE SEQUENCE [LARGE SCALE GENOMIC DNA]</scope>
    <source>
        <strain evidence="18 19">NK6</strain>
    </source>
</reference>
<evidence type="ECO:0000256" key="13">
    <source>
        <dbReference type="ARBA" id="ARBA00023136"/>
    </source>
</evidence>
<dbReference type="InterPro" id="IPR000700">
    <property type="entry name" value="PAS-assoc_C"/>
</dbReference>
<evidence type="ECO:0000256" key="6">
    <source>
        <dbReference type="ARBA" id="ARBA00022553"/>
    </source>
</evidence>
<dbReference type="Pfam" id="PF00892">
    <property type="entry name" value="EamA"/>
    <property type="match status" value="1"/>
</dbReference>
<keyword evidence="6" id="KW-0597">Phosphoprotein</keyword>
<name>A0A0E4G0F9_9BRAD</name>
<feature type="transmembrane region" description="Helical" evidence="15">
    <location>
        <begin position="813"/>
        <end position="832"/>
    </location>
</feature>
<evidence type="ECO:0000259" key="17">
    <source>
        <dbReference type="PROSITE" id="PS50113"/>
    </source>
</evidence>
<feature type="transmembrane region" description="Helical" evidence="15">
    <location>
        <begin position="870"/>
        <end position="888"/>
    </location>
</feature>
<feature type="domain" description="PAC" evidence="17">
    <location>
        <begin position="122"/>
        <end position="175"/>
    </location>
</feature>
<dbReference type="CDD" id="cd00130">
    <property type="entry name" value="PAS"/>
    <property type="match status" value="3"/>
</dbReference>
<dbReference type="NCBIfam" id="TIGR00229">
    <property type="entry name" value="sensory_box"/>
    <property type="match status" value="3"/>
</dbReference>
<dbReference type="SMART" id="SM00388">
    <property type="entry name" value="HisKA"/>
    <property type="match status" value="1"/>
</dbReference>
<proteinExistence type="predicted"/>
<keyword evidence="10" id="KW-0547">Nucleotide-binding</keyword>
<dbReference type="Proteomes" id="UP000063308">
    <property type="component" value="Chromosome"/>
</dbReference>
<dbReference type="SUPFAM" id="SSF103481">
    <property type="entry name" value="Multidrug resistance efflux transporter EmrE"/>
    <property type="match status" value="1"/>
</dbReference>
<feature type="transmembrane region" description="Helical" evidence="15">
    <location>
        <begin position="753"/>
        <end position="773"/>
    </location>
</feature>
<dbReference type="InterPro" id="IPR013655">
    <property type="entry name" value="PAS_fold_3"/>
</dbReference>
<dbReference type="Pfam" id="PF08447">
    <property type="entry name" value="PAS_3"/>
    <property type="match status" value="2"/>
</dbReference>
<keyword evidence="8 15" id="KW-0812">Transmembrane</keyword>
<dbReference type="InterPro" id="IPR035965">
    <property type="entry name" value="PAS-like_dom_sf"/>
</dbReference>
<keyword evidence="9" id="KW-0677">Repeat</keyword>
<evidence type="ECO:0000256" key="12">
    <source>
        <dbReference type="ARBA" id="ARBA00022989"/>
    </source>
</evidence>
<evidence type="ECO:0000256" key="8">
    <source>
        <dbReference type="ARBA" id="ARBA00022692"/>
    </source>
</evidence>
<dbReference type="Gene3D" id="2.10.70.100">
    <property type="match status" value="1"/>
</dbReference>
<dbReference type="EMBL" id="AP014685">
    <property type="protein sequence ID" value="BAR63084.1"/>
    <property type="molecule type" value="Genomic_DNA"/>
</dbReference>
<dbReference type="GO" id="GO:0000166">
    <property type="term" value="F:nucleotide binding"/>
    <property type="evidence" value="ECO:0007669"/>
    <property type="project" value="UniProtKB-KW"/>
</dbReference>
<dbReference type="AlphaFoldDB" id="A0A0E4G0F9"/>
<evidence type="ECO:0000256" key="10">
    <source>
        <dbReference type="ARBA" id="ARBA00022741"/>
    </source>
</evidence>
<evidence type="ECO:0000313" key="19">
    <source>
        <dbReference type="Proteomes" id="UP000063308"/>
    </source>
</evidence>
<dbReference type="SMART" id="SM00091">
    <property type="entry name" value="PAS"/>
    <property type="match status" value="2"/>
</dbReference>
<evidence type="ECO:0000256" key="2">
    <source>
        <dbReference type="ARBA" id="ARBA00004429"/>
    </source>
</evidence>
<dbReference type="Gene3D" id="3.30.450.20">
    <property type="entry name" value="PAS domain"/>
    <property type="match status" value="3"/>
</dbReference>
<dbReference type="EC" id="2.7.13.3" evidence="3"/>